<proteinExistence type="inferred from homology"/>
<accession>A0A381S8C4</accession>
<organism evidence="10">
    <name type="scientific">marine metagenome</name>
    <dbReference type="NCBI Taxonomy" id="408172"/>
    <lineage>
        <taxon>unclassified sequences</taxon>
        <taxon>metagenomes</taxon>
        <taxon>ecological metagenomes</taxon>
    </lineage>
</organism>
<comment type="catalytic activity">
    <reaction evidence="9">
        <text>S-methyl-5'-thioadenosine + phosphate = 5-(methylsulfanyl)-alpha-D-ribose 1-phosphate + adenine</text>
        <dbReference type="Rhea" id="RHEA:11852"/>
        <dbReference type="ChEBI" id="CHEBI:16708"/>
        <dbReference type="ChEBI" id="CHEBI:17509"/>
        <dbReference type="ChEBI" id="CHEBI:43474"/>
        <dbReference type="ChEBI" id="CHEBI:58533"/>
        <dbReference type="EC" id="2.4.2.28"/>
    </reaction>
    <physiologicalReaction direction="left-to-right" evidence="9">
        <dbReference type="Rhea" id="RHEA:11853"/>
    </physiologicalReaction>
</comment>
<evidence type="ECO:0000256" key="9">
    <source>
        <dbReference type="ARBA" id="ARBA00049893"/>
    </source>
</evidence>
<evidence type="ECO:0000256" key="6">
    <source>
        <dbReference type="ARBA" id="ARBA00022833"/>
    </source>
</evidence>
<dbReference type="PANTHER" id="PTHR30616:SF2">
    <property type="entry name" value="PURINE NUCLEOSIDE PHOSPHORYLASE LACC1"/>
    <property type="match status" value="1"/>
</dbReference>
<evidence type="ECO:0000256" key="2">
    <source>
        <dbReference type="ARBA" id="ARBA00007353"/>
    </source>
</evidence>
<keyword evidence="3" id="KW-0808">Transferase</keyword>
<comment type="similarity">
    <text evidence="2">Belongs to the purine nucleoside phosphorylase YfiH/LACC1 family.</text>
</comment>
<dbReference type="SUPFAM" id="SSF64438">
    <property type="entry name" value="CNF1/YfiH-like putative cysteine hydrolases"/>
    <property type="match status" value="1"/>
</dbReference>
<comment type="catalytic activity">
    <reaction evidence="1">
        <text>inosine + phosphate = alpha-D-ribose 1-phosphate + hypoxanthine</text>
        <dbReference type="Rhea" id="RHEA:27646"/>
        <dbReference type="ChEBI" id="CHEBI:17368"/>
        <dbReference type="ChEBI" id="CHEBI:17596"/>
        <dbReference type="ChEBI" id="CHEBI:43474"/>
        <dbReference type="ChEBI" id="CHEBI:57720"/>
        <dbReference type="EC" id="2.4.2.1"/>
    </reaction>
    <physiologicalReaction direction="left-to-right" evidence="1">
        <dbReference type="Rhea" id="RHEA:27647"/>
    </physiologicalReaction>
</comment>
<evidence type="ECO:0008006" key="11">
    <source>
        <dbReference type="Google" id="ProtNLM"/>
    </source>
</evidence>
<dbReference type="InterPro" id="IPR011324">
    <property type="entry name" value="Cytotoxic_necrot_fac-like_cat"/>
</dbReference>
<dbReference type="EMBL" id="UINC01002732">
    <property type="protein sequence ID" value="SUZ99734.1"/>
    <property type="molecule type" value="Genomic_DNA"/>
</dbReference>
<reference evidence="10" key="1">
    <citation type="submission" date="2018-05" db="EMBL/GenBank/DDBJ databases">
        <authorList>
            <person name="Lanie J.A."/>
            <person name="Ng W.-L."/>
            <person name="Kazmierczak K.M."/>
            <person name="Andrzejewski T.M."/>
            <person name="Davidsen T.M."/>
            <person name="Wayne K.J."/>
            <person name="Tettelin H."/>
            <person name="Glass J.I."/>
            <person name="Rusch D."/>
            <person name="Podicherti R."/>
            <person name="Tsui H.-C.T."/>
            <person name="Winkler M.E."/>
        </authorList>
    </citation>
    <scope>NUCLEOTIDE SEQUENCE</scope>
</reference>
<evidence type="ECO:0000256" key="7">
    <source>
        <dbReference type="ARBA" id="ARBA00047989"/>
    </source>
</evidence>
<dbReference type="InterPro" id="IPR038371">
    <property type="entry name" value="Cu_polyphenol_OxRdtase_sf"/>
</dbReference>
<evidence type="ECO:0000256" key="4">
    <source>
        <dbReference type="ARBA" id="ARBA00022723"/>
    </source>
</evidence>
<dbReference type="GO" id="GO:0017061">
    <property type="term" value="F:S-methyl-5-thioadenosine phosphorylase activity"/>
    <property type="evidence" value="ECO:0007669"/>
    <property type="project" value="UniProtKB-EC"/>
</dbReference>
<dbReference type="InterPro" id="IPR003730">
    <property type="entry name" value="Cu_polyphenol_OxRdtase"/>
</dbReference>
<dbReference type="Gene3D" id="3.60.140.10">
    <property type="entry name" value="CNF1/YfiH-like putative cysteine hydrolases"/>
    <property type="match status" value="1"/>
</dbReference>
<keyword evidence="4" id="KW-0479">Metal-binding</keyword>
<dbReference type="PANTHER" id="PTHR30616">
    <property type="entry name" value="UNCHARACTERIZED PROTEIN YFIH"/>
    <property type="match status" value="1"/>
</dbReference>
<dbReference type="GO" id="GO:0005507">
    <property type="term" value="F:copper ion binding"/>
    <property type="evidence" value="ECO:0007669"/>
    <property type="project" value="TreeGrafter"/>
</dbReference>
<comment type="catalytic activity">
    <reaction evidence="7">
        <text>adenosine + H2O + H(+) = inosine + NH4(+)</text>
        <dbReference type="Rhea" id="RHEA:24408"/>
        <dbReference type="ChEBI" id="CHEBI:15377"/>
        <dbReference type="ChEBI" id="CHEBI:15378"/>
        <dbReference type="ChEBI" id="CHEBI:16335"/>
        <dbReference type="ChEBI" id="CHEBI:17596"/>
        <dbReference type="ChEBI" id="CHEBI:28938"/>
        <dbReference type="EC" id="3.5.4.4"/>
    </reaction>
    <physiologicalReaction direction="left-to-right" evidence="7">
        <dbReference type="Rhea" id="RHEA:24409"/>
    </physiologicalReaction>
</comment>
<dbReference type="GO" id="GO:0016787">
    <property type="term" value="F:hydrolase activity"/>
    <property type="evidence" value="ECO:0007669"/>
    <property type="project" value="UniProtKB-KW"/>
</dbReference>
<gene>
    <name evidence="10" type="ORF">METZ01_LOCUS52588</name>
</gene>
<keyword evidence="6" id="KW-0862">Zinc</keyword>
<dbReference type="CDD" id="cd16833">
    <property type="entry name" value="YfiH"/>
    <property type="match status" value="1"/>
</dbReference>
<evidence type="ECO:0000256" key="5">
    <source>
        <dbReference type="ARBA" id="ARBA00022801"/>
    </source>
</evidence>
<evidence type="ECO:0000313" key="10">
    <source>
        <dbReference type="EMBL" id="SUZ99734.1"/>
    </source>
</evidence>
<protein>
    <recommendedName>
        <fullName evidence="11">Laccase domain-containing protein</fullName>
    </recommendedName>
</protein>
<evidence type="ECO:0000256" key="8">
    <source>
        <dbReference type="ARBA" id="ARBA00048968"/>
    </source>
</evidence>
<keyword evidence="5" id="KW-0378">Hydrolase</keyword>
<name>A0A381S8C4_9ZZZZ</name>
<evidence type="ECO:0000256" key="3">
    <source>
        <dbReference type="ARBA" id="ARBA00022679"/>
    </source>
</evidence>
<dbReference type="Pfam" id="PF02578">
    <property type="entry name" value="Cu-oxidase_4"/>
    <property type="match status" value="1"/>
</dbReference>
<evidence type="ECO:0000256" key="1">
    <source>
        <dbReference type="ARBA" id="ARBA00000553"/>
    </source>
</evidence>
<comment type="catalytic activity">
    <reaction evidence="8">
        <text>adenosine + phosphate = alpha-D-ribose 1-phosphate + adenine</text>
        <dbReference type="Rhea" id="RHEA:27642"/>
        <dbReference type="ChEBI" id="CHEBI:16335"/>
        <dbReference type="ChEBI" id="CHEBI:16708"/>
        <dbReference type="ChEBI" id="CHEBI:43474"/>
        <dbReference type="ChEBI" id="CHEBI:57720"/>
        <dbReference type="EC" id="2.4.2.1"/>
    </reaction>
    <physiologicalReaction direction="left-to-right" evidence="8">
        <dbReference type="Rhea" id="RHEA:27643"/>
    </physiologicalReaction>
</comment>
<sequence>MARSLACWHQLTGWTVRVLVSEVVDGSFAVDDPAGALLQRREALRPGPWTWLRQVHGERVVLVDGPGDGVGSEADASVTVRSDTVLSIQVADCAPVVLAAPGGLAVVHAGWRGLRAGVIERASECLAEAAPGPQVAIVGPCIRSCCYEFGSVDLDALCARFGDGVRALTRQGRPAFDLPAAVRIVLERCGVSSIEFDGVCTGCDDRHWSHRVDGSDRRQALVAWMEAS</sequence>
<dbReference type="AlphaFoldDB" id="A0A381S8C4"/>